<name>A0AAN8KYG8_9TELE</name>
<dbReference type="SUPFAM" id="SSF53474">
    <property type="entry name" value="alpha/beta-Hydrolases"/>
    <property type="match status" value="1"/>
</dbReference>
<dbReference type="Proteomes" id="UP001356427">
    <property type="component" value="Unassembled WGS sequence"/>
</dbReference>
<dbReference type="PANTHER" id="PTHR43903">
    <property type="entry name" value="NEUROLIGIN"/>
    <property type="match status" value="1"/>
</dbReference>
<feature type="domain" description="Carboxylesterase type B" evidence="2">
    <location>
        <begin position="23"/>
        <end position="146"/>
    </location>
</feature>
<dbReference type="Pfam" id="PF00135">
    <property type="entry name" value="COesterase"/>
    <property type="match status" value="2"/>
</dbReference>
<dbReference type="EMBL" id="JAGTTL010000028">
    <property type="protein sequence ID" value="KAK6299847.1"/>
    <property type="molecule type" value="Genomic_DNA"/>
</dbReference>
<comment type="similarity">
    <text evidence="1">Belongs to the type-B carboxylesterase/lipase family.</text>
</comment>
<evidence type="ECO:0000256" key="1">
    <source>
        <dbReference type="ARBA" id="ARBA00005964"/>
    </source>
</evidence>
<evidence type="ECO:0000259" key="2">
    <source>
        <dbReference type="Pfam" id="PF00135"/>
    </source>
</evidence>
<organism evidence="3 4">
    <name type="scientific">Coregonus suidteri</name>
    <dbReference type="NCBI Taxonomy" id="861788"/>
    <lineage>
        <taxon>Eukaryota</taxon>
        <taxon>Metazoa</taxon>
        <taxon>Chordata</taxon>
        <taxon>Craniata</taxon>
        <taxon>Vertebrata</taxon>
        <taxon>Euteleostomi</taxon>
        <taxon>Actinopterygii</taxon>
        <taxon>Neopterygii</taxon>
        <taxon>Teleostei</taxon>
        <taxon>Protacanthopterygii</taxon>
        <taxon>Salmoniformes</taxon>
        <taxon>Salmonidae</taxon>
        <taxon>Coregoninae</taxon>
        <taxon>Coregonus</taxon>
    </lineage>
</organism>
<feature type="domain" description="Carboxylesterase type B" evidence="2">
    <location>
        <begin position="150"/>
        <end position="211"/>
    </location>
</feature>
<dbReference type="InterPro" id="IPR002018">
    <property type="entry name" value="CarbesteraseB"/>
</dbReference>
<comment type="caution">
    <text evidence="3">The sequence shown here is derived from an EMBL/GenBank/DDBJ whole genome shotgun (WGS) entry which is preliminary data.</text>
</comment>
<proteinExistence type="inferred from homology"/>
<dbReference type="InterPro" id="IPR051093">
    <property type="entry name" value="Neuroligin/BSAL"/>
</dbReference>
<keyword evidence="4" id="KW-1185">Reference proteome</keyword>
<gene>
    <name evidence="3" type="ORF">J4Q44_G00298800</name>
</gene>
<reference evidence="3 4" key="1">
    <citation type="submission" date="2021-04" db="EMBL/GenBank/DDBJ databases">
        <authorList>
            <person name="De Guttry C."/>
            <person name="Zahm M."/>
            <person name="Klopp C."/>
            <person name="Cabau C."/>
            <person name="Louis A."/>
            <person name="Berthelot C."/>
            <person name="Parey E."/>
            <person name="Roest Crollius H."/>
            <person name="Montfort J."/>
            <person name="Robinson-Rechavi M."/>
            <person name="Bucao C."/>
            <person name="Bouchez O."/>
            <person name="Gislard M."/>
            <person name="Lluch J."/>
            <person name="Milhes M."/>
            <person name="Lampietro C."/>
            <person name="Lopez Roques C."/>
            <person name="Donnadieu C."/>
            <person name="Braasch I."/>
            <person name="Desvignes T."/>
            <person name="Postlethwait J."/>
            <person name="Bobe J."/>
            <person name="Wedekind C."/>
            <person name="Guiguen Y."/>
        </authorList>
    </citation>
    <scope>NUCLEOTIDE SEQUENCE [LARGE SCALE GENOMIC DNA]</scope>
    <source>
        <strain evidence="3">Cs_M1</strain>
        <tissue evidence="3">Blood</tissue>
    </source>
</reference>
<dbReference type="AlphaFoldDB" id="A0AAN8KYG8"/>
<sequence>MTALLRGLCSASEGNLKRTYSTPSKRHKAFLGPAIDGVFLKGPPEEVLKNKEFLRVPMLVGVVNHEFVWIMAQFFAPPGWVEGMERQSVVSVMDMFFPAYDSGGNELIVEEYLQHAKNPEDIRDAFTEILGDMVLVLPTLKVMRYHRGPISEEDEEFSRIAMAYMANFARIGSPNGPGLVEWTPFDHTESYLNLGLEQTVGQRLKQNRSHFLNIVLPQKLSTHQTANEEL</sequence>
<accession>A0AAN8KYG8</accession>
<evidence type="ECO:0000313" key="4">
    <source>
        <dbReference type="Proteomes" id="UP001356427"/>
    </source>
</evidence>
<protein>
    <recommendedName>
        <fullName evidence="2">Carboxylesterase type B domain-containing protein</fullName>
    </recommendedName>
</protein>
<evidence type="ECO:0000313" key="3">
    <source>
        <dbReference type="EMBL" id="KAK6299847.1"/>
    </source>
</evidence>
<dbReference type="InterPro" id="IPR029058">
    <property type="entry name" value="AB_hydrolase_fold"/>
</dbReference>
<dbReference type="Gene3D" id="3.40.50.1820">
    <property type="entry name" value="alpha/beta hydrolase"/>
    <property type="match status" value="1"/>
</dbReference>